<protein>
    <submittedName>
        <fullName evidence="1">Carboxypeptidase S</fullName>
    </submittedName>
</protein>
<sequence>MSGQSYFDDTEKRALEKGLQAKEAVQLDSSHVLDRKCSWVRTRRILALICACTFLLGQSAYSYWPSARSSRPYPLTSGDIDYSALCPQSEEISPSANAGLAEQLDKLYSQREVKEWAYENLGGAVRIPTETYDDIPPPGEDSRWDTFAVLHKYFEKRFPLVHSKLQVTKINMYALVFHWQGSDESLKPIILTGHQDVVPVLPDTVDQWIQPPFSGYYDGTWIWGRGSCDDKSGTLASLTAVETLLKQGFKPKRTVVLAYGIDEERGGEHGAGHIAEYLLKVYGEDGFAVLVDEGGGYKDLGNVIISSPNTAEKGKLNVQIEVTTLGGHSSVPPPHTGIGYLSTLITSLEANPFPVELKRSSTYFKTLQCAAAYDDSLPSDYRELVAKASIDDIALAQVQEYLLAQRPDFYRAKFGTTQAIDLIHGGVKVNALPEHVWTVANHRIADWSNPAEVRSRYIDVLSPVATELNLTLHAFGLPALPSLEQSRASAGLITLSDIYDEPLAPAPVTPTFGSPAWELLSGTILSTLGSAIRSDVTEKPAYVGPELSIGNTDTHYYWNLTRNIFRYGHLGEDDRYNGAHTVNEAIKAEGYLEKVRFYSRFILNADETHLLDSY</sequence>
<proteinExistence type="predicted"/>
<evidence type="ECO:0000313" key="2">
    <source>
        <dbReference type="Proteomes" id="UP000814128"/>
    </source>
</evidence>
<dbReference type="EMBL" id="MU273486">
    <property type="protein sequence ID" value="KAI0035355.1"/>
    <property type="molecule type" value="Genomic_DNA"/>
</dbReference>
<keyword evidence="1" id="KW-0121">Carboxypeptidase</keyword>
<reference evidence="1" key="2">
    <citation type="journal article" date="2022" name="New Phytol.">
        <title>Evolutionary transition to the ectomycorrhizal habit in the genomes of a hyperdiverse lineage of mushroom-forming fungi.</title>
        <authorList>
            <person name="Looney B."/>
            <person name="Miyauchi S."/>
            <person name="Morin E."/>
            <person name="Drula E."/>
            <person name="Courty P.E."/>
            <person name="Kohler A."/>
            <person name="Kuo A."/>
            <person name="LaButti K."/>
            <person name="Pangilinan J."/>
            <person name="Lipzen A."/>
            <person name="Riley R."/>
            <person name="Andreopoulos W."/>
            <person name="He G."/>
            <person name="Johnson J."/>
            <person name="Nolan M."/>
            <person name="Tritt A."/>
            <person name="Barry K.W."/>
            <person name="Grigoriev I.V."/>
            <person name="Nagy L.G."/>
            <person name="Hibbett D."/>
            <person name="Henrissat B."/>
            <person name="Matheny P.B."/>
            <person name="Labbe J."/>
            <person name="Martin F.M."/>
        </authorList>
    </citation>
    <scope>NUCLEOTIDE SEQUENCE</scope>
    <source>
        <strain evidence="1">EC-137</strain>
    </source>
</reference>
<keyword evidence="2" id="KW-1185">Reference proteome</keyword>
<name>A0ACB8QUY4_9AGAM</name>
<keyword evidence="1" id="KW-0378">Hydrolase</keyword>
<reference evidence="1" key="1">
    <citation type="submission" date="2021-02" db="EMBL/GenBank/DDBJ databases">
        <authorList>
            <consortium name="DOE Joint Genome Institute"/>
            <person name="Ahrendt S."/>
            <person name="Looney B.P."/>
            <person name="Miyauchi S."/>
            <person name="Morin E."/>
            <person name="Drula E."/>
            <person name="Courty P.E."/>
            <person name="Chicoki N."/>
            <person name="Fauchery L."/>
            <person name="Kohler A."/>
            <person name="Kuo A."/>
            <person name="Labutti K."/>
            <person name="Pangilinan J."/>
            <person name="Lipzen A."/>
            <person name="Riley R."/>
            <person name="Andreopoulos W."/>
            <person name="He G."/>
            <person name="Johnson J."/>
            <person name="Barry K.W."/>
            <person name="Grigoriev I.V."/>
            <person name="Nagy L."/>
            <person name="Hibbett D."/>
            <person name="Henrissat B."/>
            <person name="Matheny P.B."/>
            <person name="Labbe J."/>
            <person name="Martin F."/>
        </authorList>
    </citation>
    <scope>NUCLEOTIDE SEQUENCE</scope>
    <source>
        <strain evidence="1">EC-137</strain>
    </source>
</reference>
<accession>A0ACB8QUY4</accession>
<evidence type="ECO:0000313" key="1">
    <source>
        <dbReference type="EMBL" id="KAI0035355.1"/>
    </source>
</evidence>
<keyword evidence="1" id="KW-0645">Protease</keyword>
<gene>
    <name evidence="1" type="ORF">K488DRAFT_76708</name>
</gene>
<comment type="caution">
    <text evidence="1">The sequence shown here is derived from an EMBL/GenBank/DDBJ whole genome shotgun (WGS) entry which is preliminary data.</text>
</comment>
<dbReference type="Proteomes" id="UP000814128">
    <property type="component" value="Unassembled WGS sequence"/>
</dbReference>
<organism evidence="1 2">
    <name type="scientific">Vararia minispora EC-137</name>
    <dbReference type="NCBI Taxonomy" id="1314806"/>
    <lineage>
        <taxon>Eukaryota</taxon>
        <taxon>Fungi</taxon>
        <taxon>Dikarya</taxon>
        <taxon>Basidiomycota</taxon>
        <taxon>Agaricomycotina</taxon>
        <taxon>Agaricomycetes</taxon>
        <taxon>Russulales</taxon>
        <taxon>Lachnocladiaceae</taxon>
        <taxon>Vararia</taxon>
    </lineage>
</organism>